<reference evidence="1" key="1">
    <citation type="submission" date="2022-08" db="EMBL/GenBank/DDBJ databases">
        <title>Genome Sequence of Fusarium decemcellulare.</title>
        <authorList>
            <person name="Buettner E."/>
        </authorList>
    </citation>
    <scope>NUCLEOTIDE SEQUENCE</scope>
    <source>
        <strain evidence="1">Babe19</strain>
    </source>
</reference>
<organism evidence="1 2">
    <name type="scientific">Fusarium decemcellulare</name>
    <dbReference type="NCBI Taxonomy" id="57161"/>
    <lineage>
        <taxon>Eukaryota</taxon>
        <taxon>Fungi</taxon>
        <taxon>Dikarya</taxon>
        <taxon>Ascomycota</taxon>
        <taxon>Pezizomycotina</taxon>
        <taxon>Sordariomycetes</taxon>
        <taxon>Hypocreomycetidae</taxon>
        <taxon>Hypocreales</taxon>
        <taxon>Nectriaceae</taxon>
        <taxon>Fusarium</taxon>
        <taxon>Fusarium decemcellulare species complex</taxon>
    </lineage>
</organism>
<evidence type="ECO:0000313" key="1">
    <source>
        <dbReference type="EMBL" id="KAJ3530134.1"/>
    </source>
</evidence>
<dbReference type="EMBL" id="JANRMS010001207">
    <property type="protein sequence ID" value="KAJ3530134.1"/>
    <property type="molecule type" value="Genomic_DNA"/>
</dbReference>
<keyword evidence="2" id="KW-1185">Reference proteome</keyword>
<accession>A0ACC1S1H3</accession>
<evidence type="ECO:0000313" key="2">
    <source>
        <dbReference type="Proteomes" id="UP001148629"/>
    </source>
</evidence>
<comment type="caution">
    <text evidence="1">The sequence shown here is derived from an EMBL/GenBank/DDBJ whole genome shotgun (WGS) entry which is preliminary data.</text>
</comment>
<name>A0ACC1S1H3_9HYPO</name>
<protein>
    <submittedName>
        <fullName evidence="1">Uncharacterized protein</fullName>
    </submittedName>
</protein>
<sequence length="418" mass="46793">MAQTVDLSLATRANNLQAVPTLVEDINTLSKSLESDDENVRHELFLKARSLVQSLQTPRELMLQHTWADPGLNAALISCVDIGLWKLMVKNGVDTSQKVDDLSRALEVDPVLLGSPLDATHLCHRHLKETGQDEYKLTNFSKSLSLDVISDGYLALLGGIGRSPIEFYKFLRETKWQNPMDATRTAMHTSYTTNQPNCFEYLRSVGLGPQTNHHMGGYRQGRLTWMHPSIYPVEKTLFPGADDSPDAPLVVDVAGGLGHDINEFKKFYPNHPGKLILQDLPVVINDVKGIDPSIKLMGHDFLTEQPIKGARAYFMHSIMHDWPDDVCQKILAPLAQAMKPGYSKLLIFECVIPKTGAYWEATAGDILMMTQLSAVERTEDHWHQLIEGSGLNLKIFKFWKCGQSDVENLIECELTQDA</sequence>
<proteinExistence type="predicted"/>
<dbReference type="Proteomes" id="UP001148629">
    <property type="component" value="Unassembled WGS sequence"/>
</dbReference>
<gene>
    <name evidence="1" type="ORF">NM208_g9459</name>
</gene>